<evidence type="ECO:0000313" key="6">
    <source>
        <dbReference type="EMBL" id="CBL17461.1"/>
    </source>
</evidence>
<sequence length="301" mass="34433">MGSQFWWFYDILAVALTLFIIYLNAKRGFKKNFLIIIGYVLSVVVTSVTSAMLAEPVYTGLIRESNLYAFDQVLSDYDGTAVIQNALDKQEYGAKFDEKKIDIYLSPAKADFEDELYRYVNQTCDYTVTTPTEFRNILRGAFIESFGSLMAKQMPLYARLSLEDKLADNDTLYVETMQHIYGETGSMRQITAYLEDTYVKDDCIRIINSFLFVAIFCCLMSLIAVLAKKLESRIYFNIYPVVDHTAGGLLGILEALMLLCLLCIFLRLLFVTASDTMLVLNEETILKSRLFRYIYQLSGKL</sequence>
<keyword evidence="2 5" id="KW-0812">Transmembrane</keyword>
<feature type="transmembrane region" description="Helical" evidence="5">
    <location>
        <begin position="32"/>
        <end position="54"/>
    </location>
</feature>
<evidence type="ECO:0000313" key="7">
    <source>
        <dbReference type="Proteomes" id="UP000007054"/>
    </source>
</evidence>
<protein>
    <submittedName>
        <fullName evidence="6">Colicin V production protein</fullName>
    </submittedName>
</protein>
<dbReference type="PATRIC" id="fig|213810.4.peg.1235"/>
<dbReference type="STRING" id="213810.RUM_13390"/>
<reference evidence="6" key="1">
    <citation type="submission" date="2010-03" db="EMBL/GenBank/DDBJ databases">
        <title>The genome sequence of Ruminococcus sp. 18P13.</title>
        <authorList>
            <consortium name="metaHIT consortium -- http://www.metahit.eu/"/>
            <person name="Pajon A."/>
            <person name="Turner K."/>
            <person name="Parkhill J."/>
            <person name="Bernalier A."/>
        </authorList>
    </citation>
    <scope>NUCLEOTIDE SEQUENCE [LARGE SCALE GENOMIC DNA]</scope>
    <source>
        <strain evidence="6">Type strain: 18P13</strain>
    </source>
</reference>
<keyword evidence="7" id="KW-1185">Reference proteome</keyword>
<dbReference type="RefSeq" id="WP_015558368.1">
    <property type="nucleotide sequence ID" value="NC_021039.1"/>
</dbReference>
<dbReference type="GO" id="GO:0009403">
    <property type="term" value="P:toxin biosynthetic process"/>
    <property type="evidence" value="ECO:0007669"/>
    <property type="project" value="InterPro"/>
</dbReference>
<evidence type="ECO:0000256" key="5">
    <source>
        <dbReference type="SAM" id="Phobius"/>
    </source>
</evidence>
<organism evidence="6 7">
    <name type="scientific">Ruminococcus champanellensis (strain DSM 18848 / JCM 17042 / KCTC 15320 / 18P13)</name>
    <dbReference type="NCBI Taxonomy" id="213810"/>
    <lineage>
        <taxon>Bacteria</taxon>
        <taxon>Bacillati</taxon>
        <taxon>Bacillota</taxon>
        <taxon>Clostridia</taxon>
        <taxon>Eubacteriales</taxon>
        <taxon>Oscillospiraceae</taxon>
        <taxon>Ruminococcus</taxon>
    </lineage>
</organism>
<dbReference type="GO" id="GO:0016020">
    <property type="term" value="C:membrane"/>
    <property type="evidence" value="ECO:0007669"/>
    <property type="project" value="UniProtKB-SubCell"/>
</dbReference>
<comment type="subcellular location">
    <subcellularLocation>
        <location evidence="1">Membrane</location>
        <topology evidence="1">Multi-pass membrane protein</topology>
    </subcellularLocation>
</comment>
<reference evidence="6" key="2">
    <citation type="submission" date="2010-03" db="EMBL/GenBank/DDBJ databases">
        <authorList>
            <person name="Pajon A."/>
        </authorList>
    </citation>
    <scope>NUCLEOTIDE SEQUENCE</scope>
    <source>
        <strain evidence="6">Type strain: 18P13</strain>
    </source>
</reference>
<dbReference type="Proteomes" id="UP000007054">
    <property type="component" value="Chromosome"/>
</dbReference>
<proteinExistence type="predicted"/>
<dbReference type="BioCyc" id="RCHA213810:RUM_RS06500-MONOMER"/>
<gene>
    <name evidence="6" type="ordered locus">RUM_13390</name>
</gene>
<keyword evidence="3 5" id="KW-1133">Transmembrane helix</keyword>
<accession>D4LCW6</accession>
<name>D4LCW6_RUMC1</name>
<feature type="transmembrane region" description="Helical" evidence="5">
    <location>
        <begin position="6"/>
        <end position="25"/>
    </location>
</feature>
<dbReference type="GeneID" id="83156074"/>
<evidence type="ECO:0000256" key="1">
    <source>
        <dbReference type="ARBA" id="ARBA00004141"/>
    </source>
</evidence>
<dbReference type="EMBL" id="FP929052">
    <property type="protein sequence ID" value="CBL17461.1"/>
    <property type="molecule type" value="Genomic_DNA"/>
</dbReference>
<feature type="transmembrane region" description="Helical" evidence="5">
    <location>
        <begin position="248"/>
        <end position="270"/>
    </location>
</feature>
<feature type="transmembrane region" description="Helical" evidence="5">
    <location>
        <begin position="206"/>
        <end position="227"/>
    </location>
</feature>
<dbReference type="Pfam" id="PF02674">
    <property type="entry name" value="Colicin_V"/>
    <property type="match status" value="1"/>
</dbReference>
<dbReference type="InterPro" id="IPR003825">
    <property type="entry name" value="Colicin-V_CvpA"/>
</dbReference>
<keyword evidence="4 5" id="KW-0472">Membrane</keyword>
<evidence type="ECO:0000256" key="3">
    <source>
        <dbReference type="ARBA" id="ARBA00022989"/>
    </source>
</evidence>
<dbReference type="KEGG" id="rch:RUM_13390"/>
<dbReference type="AlphaFoldDB" id="D4LCW6"/>
<evidence type="ECO:0000256" key="4">
    <source>
        <dbReference type="ARBA" id="ARBA00023136"/>
    </source>
</evidence>
<evidence type="ECO:0000256" key="2">
    <source>
        <dbReference type="ARBA" id="ARBA00022692"/>
    </source>
</evidence>
<dbReference type="HOGENOM" id="CLU_924043_0_0_9"/>